<dbReference type="KEGG" id="pbd:PBOR_35105"/>
<gene>
    <name evidence="1" type="ORF">PBOR_35105</name>
</gene>
<evidence type="ECO:0000313" key="1">
    <source>
        <dbReference type="EMBL" id="AIQ61553.1"/>
    </source>
</evidence>
<keyword evidence="2" id="KW-1185">Reference proteome</keyword>
<dbReference type="EMBL" id="CP009285">
    <property type="protein sequence ID" value="AIQ61553.1"/>
    <property type="molecule type" value="Genomic_DNA"/>
</dbReference>
<evidence type="ECO:0000313" key="2">
    <source>
        <dbReference type="Proteomes" id="UP000029518"/>
    </source>
</evidence>
<dbReference type="HOGENOM" id="CLU_2155833_0_0_9"/>
<reference evidence="1" key="1">
    <citation type="submission" date="2014-08" db="EMBL/GenBank/DDBJ databases">
        <title>Comparative genomics of the Paenibacillus odorifer group.</title>
        <authorList>
            <person name="den Bakker H.C."/>
            <person name="Tsai Y.-C.Y.-C."/>
            <person name="Martin N."/>
            <person name="Korlach J."/>
            <person name="Wiedmann M."/>
        </authorList>
    </citation>
    <scope>NUCLEOTIDE SEQUENCE [LARGE SCALE GENOMIC DNA]</scope>
    <source>
        <strain evidence="1">DSM 13188</strain>
    </source>
</reference>
<dbReference type="Proteomes" id="UP000029518">
    <property type="component" value="Chromosome"/>
</dbReference>
<accession>A0A089LQQ7</accession>
<evidence type="ECO:0008006" key="3">
    <source>
        <dbReference type="Google" id="ProtNLM"/>
    </source>
</evidence>
<name>A0A089LQQ7_PAEBO</name>
<proteinExistence type="predicted"/>
<protein>
    <recommendedName>
        <fullName evidence="3">DUF4367 domain-containing protein</fullName>
    </recommendedName>
</protein>
<organism evidence="1 2">
    <name type="scientific">Paenibacillus borealis</name>
    <dbReference type="NCBI Taxonomy" id="160799"/>
    <lineage>
        <taxon>Bacteria</taxon>
        <taxon>Bacillati</taxon>
        <taxon>Bacillota</taxon>
        <taxon>Bacilli</taxon>
        <taxon>Bacillales</taxon>
        <taxon>Paenibacillaceae</taxon>
        <taxon>Paenibacillus</taxon>
    </lineage>
</organism>
<sequence>MSQYERMVRCTEHKGSDEEAAIADQLRKQAEAAGRNYGFTAYVDEQVNFTADKTVVNGTEMIYTKYRGGNSLTWSAAVPGSGDTYQYQIDEMSGQFLSKEALIAIAKPFLY</sequence>
<dbReference type="RefSeq" id="WP_042218426.1">
    <property type="nucleotide sequence ID" value="NZ_CP009285.1"/>
</dbReference>
<dbReference type="AlphaFoldDB" id="A0A089LQQ7"/>